<name>A0A5C3LE51_9AGAR</name>
<dbReference type="GO" id="GO:0005524">
    <property type="term" value="F:ATP binding"/>
    <property type="evidence" value="ECO:0007669"/>
    <property type="project" value="UniProtKB-KW"/>
</dbReference>
<dbReference type="STRING" id="68775.A0A5C3LE51"/>
<keyword evidence="4" id="KW-0418">Kinase</keyword>
<keyword evidence="5" id="KW-1185">Reference proteome</keyword>
<dbReference type="GO" id="GO:0004674">
    <property type="term" value="F:protein serine/threonine kinase activity"/>
    <property type="evidence" value="ECO:0007669"/>
    <property type="project" value="TreeGrafter"/>
</dbReference>
<dbReference type="InterPro" id="IPR011009">
    <property type="entry name" value="Kinase-like_dom_sf"/>
</dbReference>
<dbReference type="PANTHER" id="PTHR44329">
    <property type="entry name" value="SERINE/THREONINE-PROTEIN KINASE TNNI3K-RELATED"/>
    <property type="match status" value="1"/>
</dbReference>
<dbReference type="Gene3D" id="1.10.510.10">
    <property type="entry name" value="Transferase(Phosphotransferase) domain 1"/>
    <property type="match status" value="1"/>
</dbReference>
<keyword evidence="2" id="KW-0067">ATP-binding</keyword>
<dbReference type="Pfam" id="PF07714">
    <property type="entry name" value="PK_Tyr_Ser-Thr"/>
    <property type="match status" value="1"/>
</dbReference>
<dbReference type="OrthoDB" id="122279at2759"/>
<keyword evidence="4" id="KW-0808">Transferase</keyword>
<keyword evidence="1" id="KW-0547">Nucleotide-binding</keyword>
<gene>
    <name evidence="4" type="ORF">BDQ12DRAFT_154214</name>
</gene>
<organism evidence="4 5">
    <name type="scientific">Crucibulum laeve</name>
    <dbReference type="NCBI Taxonomy" id="68775"/>
    <lineage>
        <taxon>Eukaryota</taxon>
        <taxon>Fungi</taxon>
        <taxon>Dikarya</taxon>
        <taxon>Basidiomycota</taxon>
        <taxon>Agaricomycotina</taxon>
        <taxon>Agaricomycetes</taxon>
        <taxon>Agaricomycetidae</taxon>
        <taxon>Agaricales</taxon>
        <taxon>Agaricineae</taxon>
        <taxon>Nidulariaceae</taxon>
        <taxon>Crucibulum</taxon>
    </lineage>
</organism>
<evidence type="ECO:0000256" key="2">
    <source>
        <dbReference type="ARBA" id="ARBA00022840"/>
    </source>
</evidence>
<dbReference type="SUPFAM" id="SSF56112">
    <property type="entry name" value="Protein kinase-like (PK-like)"/>
    <property type="match status" value="1"/>
</dbReference>
<dbReference type="PANTHER" id="PTHR44329:SF298">
    <property type="entry name" value="MIXED LINEAGE KINASE DOMAIN-LIKE PROTEIN"/>
    <property type="match status" value="1"/>
</dbReference>
<dbReference type="EMBL" id="ML213773">
    <property type="protein sequence ID" value="TFK31344.1"/>
    <property type="molecule type" value="Genomic_DNA"/>
</dbReference>
<dbReference type="InterPro" id="IPR001245">
    <property type="entry name" value="Ser-Thr/Tyr_kinase_cat_dom"/>
</dbReference>
<evidence type="ECO:0000313" key="4">
    <source>
        <dbReference type="EMBL" id="TFK31344.1"/>
    </source>
</evidence>
<accession>A0A5C3LE51</accession>
<evidence type="ECO:0000313" key="5">
    <source>
        <dbReference type="Proteomes" id="UP000308652"/>
    </source>
</evidence>
<proteinExistence type="predicted"/>
<feature type="domain" description="Protein kinase" evidence="3">
    <location>
        <begin position="41"/>
        <end position="315"/>
    </location>
</feature>
<protein>
    <submittedName>
        <fullName evidence="4">Kinase-like domain-containing protein</fullName>
    </submittedName>
</protein>
<dbReference type="AlphaFoldDB" id="A0A5C3LE51"/>
<reference evidence="4 5" key="1">
    <citation type="journal article" date="2019" name="Nat. Ecol. Evol.">
        <title>Megaphylogeny resolves global patterns of mushroom evolution.</title>
        <authorList>
            <person name="Varga T."/>
            <person name="Krizsan K."/>
            <person name="Foldi C."/>
            <person name="Dima B."/>
            <person name="Sanchez-Garcia M."/>
            <person name="Sanchez-Ramirez S."/>
            <person name="Szollosi G.J."/>
            <person name="Szarkandi J.G."/>
            <person name="Papp V."/>
            <person name="Albert L."/>
            <person name="Andreopoulos W."/>
            <person name="Angelini C."/>
            <person name="Antonin V."/>
            <person name="Barry K.W."/>
            <person name="Bougher N.L."/>
            <person name="Buchanan P."/>
            <person name="Buyck B."/>
            <person name="Bense V."/>
            <person name="Catcheside P."/>
            <person name="Chovatia M."/>
            <person name="Cooper J."/>
            <person name="Damon W."/>
            <person name="Desjardin D."/>
            <person name="Finy P."/>
            <person name="Geml J."/>
            <person name="Haridas S."/>
            <person name="Hughes K."/>
            <person name="Justo A."/>
            <person name="Karasinski D."/>
            <person name="Kautmanova I."/>
            <person name="Kiss B."/>
            <person name="Kocsube S."/>
            <person name="Kotiranta H."/>
            <person name="LaButti K.M."/>
            <person name="Lechner B.E."/>
            <person name="Liimatainen K."/>
            <person name="Lipzen A."/>
            <person name="Lukacs Z."/>
            <person name="Mihaltcheva S."/>
            <person name="Morgado L.N."/>
            <person name="Niskanen T."/>
            <person name="Noordeloos M.E."/>
            <person name="Ohm R.A."/>
            <person name="Ortiz-Santana B."/>
            <person name="Ovrebo C."/>
            <person name="Racz N."/>
            <person name="Riley R."/>
            <person name="Savchenko A."/>
            <person name="Shiryaev A."/>
            <person name="Soop K."/>
            <person name="Spirin V."/>
            <person name="Szebenyi C."/>
            <person name="Tomsovsky M."/>
            <person name="Tulloss R.E."/>
            <person name="Uehling J."/>
            <person name="Grigoriev I.V."/>
            <person name="Vagvolgyi C."/>
            <person name="Papp T."/>
            <person name="Martin F.M."/>
            <person name="Miettinen O."/>
            <person name="Hibbett D.S."/>
            <person name="Nagy L.G."/>
        </authorList>
    </citation>
    <scope>NUCLEOTIDE SEQUENCE [LARGE SCALE GENOMIC DNA]</scope>
    <source>
        <strain evidence="4 5">CBS 166.37</strain>
    </source>
</reference>
<evidence type="ECO:0000259" key="3">
    <source>
        <dbReference type="PROSITE" id="PS50011"/>
    </source>
</evidence>
<sequence length="357" mass="40088">MQMLLDHSLLEAKTKNALLIALFRLSSESTLYPQCFTLSVTQGANAVTAGHFGEISKGCFRGQALCLRVIKLYRKSHVESLLKACSKAAILWGHLSHPNVLPFYGIYHLEDNHRHICLISPWMDNGNITQYLIHNPNVSRFSLVHDTAAGILYLHENDIVHGNLRGTNILVTSSGRTCLADFGTSAVADAYNLQWKSIQKTVHTNRSIAWQAPEIRSSKGVKSKSTKSSDIYAFSSVCYEIFTGMAPFYDIPRDATVMLHVMSRNQPPPEITLPAKNGSTNSSWQLMEECWKTDPVRRPTIQTIYKRLSMDGPMVDDRSVDGGEVLPPTEFRKAMHNPANHFPYEDLRDISTWLPDL</sequence>
<dbReference type="InterPro" id="IPR051681">
    <property type="entry name" value="Ser/Thr_Kinases-Pseudokinases"/>
</dbReference>
<evidence type="ECO:0000256" key="1">
    <source>
        <dbReference type="ARBA" id="ARBA00022741"/>
    </source>
</evidence>
<dbReference type="PROSITE" id="PS50011">
    <property type="entry name" value="PROTEIN_KINASE_DOM"/>
    <property type="match status" value="1"/>
</dbReference>
<dbReference type="InterPro" id="IPR000719">
    <property type="entry name" value="Prot_kinase_dom"/>
</dbReference>
<dbReference type="Proteomes" id="UP000308652">
    <property type="component" value="Unassembled WGS sequence"/>
</dbReference>